<proteinExistence type="predicted"/>
<organism evidence="1 2">
    <name type="scientific">Riccia fluitans</name>
    <dbReference type="NCBI Taxonomy" id="41844"/>
    <lineage>
        <taxon>Eukaryota</taxon>
        <taxon>Viridiplantae</taxon>
        <taxon>Streptophyta</taxon>
        <taxon>Embryophyta</taxon>
        <taxon>Marchantiophyta</taxon>
        <taxon>Marchantiopsida</taxon>
        <taxon>Marchantiidae</taxon>
        <taxon>Marchantiales</taxon>
        <taxon>Ricciaceae</taxon>
        <taxon>Riccia</taxon>
    </lineage>
</organism>
<sequence length="92" mass="9893">MAAHAAIAEIAQVPRQWGLPTYGNEIKAAYVANKLQGGAADLRAINTFSEPHACSIPPPFDLAKCEERKSHTDPAPLSSSLVQGFKRSHINL</sequence>
<evidence type="ECO:0000313" key="1">
    <source>
        <dbReference type="EMBL" id="KAL2636330.1"/>
    </source>
</evidence>
<name>A0ABD1Z065_9MARC</name>
<dbReference type="AlphaFoldDB" id="A0ABD1Z065"/>
<accession>A0ABD1Z065</accession>
<comment type="caution">
    <text evidence="1">The sequence shown here is derived from an EMBL/GenBank/DDBJ whole genome shotgun (WGS) entry which is preliminary data.</text>
</comment>
<reference evidence="1 2" key="1">
    <citation type="submission" date="2024-09" db="EMBL/GenBank/DDBJ databases">
        <title>Chromosome-scale assembly of Riccia fluitans.</title>
        <authorList>
            <person name="Paukszto L."/>
            <person name="Sawicki J."/>
            <person name="Karawczyk K."/>
            <person name="Piernik-Szablinska J."/>
            <person name="Szczecinska M."/>
            <person name="Mazdziarz M."/>
        </authorList>
    </citation>
    <scope>NUCLEOTIDE SEQUENCE [LARGE SCALE GENOMIC DNA]</scope>
    <source>
        <strain evidence="1">Rf_01</strain>
        <tissue evidence="1">Aerial parts of the thallus</tissue>
    </source>
</reference>
<dbReference type="Proteomes" id="UP001605036">
    <property type="component" value="Unassembled WGS sequence"/>
</dbReference>
<evidence type="ECO:0000313" key="2">
    <source>
        <dbReference type="Proteomes" id="UP001605036"/>
    </source>
</evidence>
<dbReference type="EMBL" id="JBHFFA010000003">
    <property type="protein sequence ID" value="KAL2636330.1"/>
    <property type="molecule type" value="Genomic_DNA"/>
</dbReference>
<gene>
    <name evidence="1" type="ORF">R1flu_007809</name>
</gene>
<protein>
    <submittedName>
        <fullName evidence="1">Uncharacterized protein</fullName>
    </submittedName>
</protein>
<keyword evidence="2" id="KW-1185">Reference proteome</keyword>